<organism evidence="2 3">
    <name type="scientific">Nocardia farcinica (strain IFM 10152)</name>
    <dbReference type="NCBI Taxonomy" id="247156"/>
    <lineage>
        <taxon>Bacteria</taxon>
        <taxon>Bacillati</taxon>
        <taxon>Actinomycetota</taxon>
        <taxon>Actinomycetes</taxon>
        <taxon>Mycobacteriales</taxon>
        <taxon>Nocardiaceae</taxon>
        <taxon>Nocardia</taxon>
    </lineage>
</organism>
<dbReference type="EMBL" id="AP006618">
    <property type="protein sequence ID" value="BAD55483.1"/>
    <property type="molecule type" value="Genomic_DNA"/>
</dbReference>
<dbReference type="eggNOG" id="ENOG5031JZ1">
    <property type="taxonomic scope" value="Bacteria"/>
</dbReference>
<keyword evidence="1" id="KW-0472">Membrane</keyword>
<sequence length="94" mass="10248">MQDAIGVESTPVAIRRAHQFYGAAVTNSRQSATWLLKLALTLFTVGLVAIIAIFLTPILTDGEPGLWLYLTAMLTPLGFLCAIVFALWSGRRAR</sequence>
<keyword evidence="1" id="KW-0812">Transmembrane</keyword>
<keyword evidence="3" id="KW-1185">Reference proteome</keyword>
<protein>
    <recommendedName>
        <fullName evidence="4">Integral membrane protein</fullName>
    </recommendedName>
</protein>
<dbReference type="KEGG" id="nfa:NFA_6380"/>
<dbReference type="STRING" id="247156.NFA_6380"/>
<feature type="transmembrane region" description="Helical" evidence="1">
    <location>
        <begin position="38"/>
        <end position="60"/>
    </location>
</feature>
<gene>
    <name evidence="2" type="ordered locus">NFA_6380</name>
</gene>
<feature type="transmembrane region" description="Helical" evidence="1">
    <location>
        <begin position="66"/>
        <end position="88"/>
    </location>
</feature>
<evidence type="ECO:0000256" key="1">
    <source>
        <dbReference type="SAM" id="Phobius"/>
    </source>
</evidence>
<proteinExistence type="predicted"/>
<evidence type="ECO:0008006" key="4">
    <source>
        <dbReference type="Google" id="ProtNLM"/>
    </source>
</evidence>
<dbReference type="AlphaFoldDB" id="Q5Z258"/>
<name>Q5Z258_NOCFA</name>
<evidence type="ECO:0000313" key="3">
    <source>
        <dbReference type="Proteomes" id="UP000006820"/>
    </source>
</evidence>
<reference evidence="2 3" key="1">
    <citation type="journal article" date="2004" name="Proc. Natl. Acad. Sci. U.S.A.">
        <title>The complete genomic sequence of Nocardia farcinica IFM 10152.</title>
        <authorList>
            <person name="Ishikawa J."/>
            <person name="Yamashita A."/>
            <person name="Mikami Y."/>
            <person name="Hoshino Y."/>
            <person name="Kurita H."/>
            <person name="Hotta K."/>
            <person name="Shiba T."/>
            <person name="Hattori M."/>
        </authorList>
    </citation>
    <scope>NUCLEOTIDE SEQUENCE [LARGE SCALE GENOMIC DNA]</scope>
    <source>
        <strain evidence="2 3">IFM 10152</strain>
    </source>
</reference>
<dbReference type="HOGENOM" id="CLU_186765_1_0_11"/>
<dbReference type="Proteomes" id="UP000006820">
    <property type="component" value="Chromosome"/>
</dbReference>
<evidence type="ECO:0000313" key="2">
    <source>
        <dbReference type="EMBL" id="BAD55483.1"/>
    </source>
</evidence>
<keyword evidence="1" id="KW-1133">Transmembrane helix</keyword>
<accession>Q5Z258</accession>